<evidence type="ECO:0000259" key="6">
    <source>
        <dbReference type="Pfam" id="PF04542"/>
    </source>
</evidence>
<evidence type="ECO:0000256" key="3">
    <source>
        <dbReference type="ARBA" id="ARBA00023082"/>
    </source>
</evidence>
<keyword evidence="5" id="KW-0804">Transcription</keyword>
<evidence type="ECO:0000256" key="1">
    <source>
        <dbReference type="ARBA" id="ARBA00010641"/>
    </source>
</evidence>
<proteinExistence type="inferred from homology"/>
<sequence length="185" mass="21618">MDGSEPGLDDDALMAAFAMNDQTAFSKLYSRHRSRLYGYLYRHLHDRPLCDELFQDVWHKVVQARSEYRAQGQFTAWLLRIAQHRLEDHWRSVRHRPSAPADAQDRLDLLSTTTTPESEHSDFMQRRALRLALQTLPSEQRTVLLLRLEQELSLEAIADITGSSRETVKSRLRYGMDKLRQVLVR</sequence>
<keyword evidence="3" id="KW-0731">Sigma factor</keyword>
<dbReference type="PANTHER" id="PTHR43133:SF8">
    <property type="entry name" value="RNA POLYMERASE SIGMA FACTOR HI_1459-RELATED"/>
    <property type="match status" value="1"/>
</dbReference>
<keyword evidence="2" id="KW-0805">Transcription regulation</keyword>
<dbReference type="Proteomes" id="UP001356170">
    <property type="component" value="Unassembled WGS sequence"/>
</dbReference>
<keyword evidence="4" id="KW-0238">DNA-binding</keyword>
<gene>
    <name evidence="8" type="ORF">V3390_06695</name>
</gene>
<dbReference type="InterPro" id="IPR039425">
    <property type="entry name" value="RNA_pol_sigma-70-like"/>
</dbReference>
<protein>
    <submittedName>
        <fullName evidence="8">Sigma-70 family RNA polymerase sigma factor</fullName>
    </submittedName>
</protein>
<dbReference type="CDD" id="cd06171">
    <property type="entry name" value="Sigma70_r4"/>
    <property type="match status" value="1"/>
</dbReference>
<keyword evidence="9" id="KW-1185">Reference proteome</keyword>
<organism evidence="8 9">
    <name type="scientific">Aquilutibacter rugosus</name>
    <dbReference type="NCBI Taxonomy" id="3115820"/>
    <lineage>
        <taxon>Bacteria</taxon>
        <taxon>Pseudomonadati</taxon>
        <taxon>Pseudomonadota</taxon>
        <taxon>Gammaproteobacteria</taxon>
        <taxon>Lysobacterales</taxon>
        <taxon>Lysobacteraceae</taxon>
        <taxon>Aquilutibacter</taxon>
    </lineage>
</organism>
<feature type="domain" description="RNA polymerase sigma-70 region 2" evidence="6">
    <location>
        <begin position="28"/>
        <end position="94"/>
    </location>
</feature>
<dbReference type="Gene3D" id="1.10.1740.10">
    <property type="match status" value="1"/>
</dbReference>
<dbReference type="NCBIfam" id="TIGR02937">
    <property type="entry name" value="sigma70-ECF"/>
    <property type="match status" value="1"/>
</dbReference>
<dbReference type="InterPro" id="IPR007630">
    <property type="entry name" value="RNA_pol_sigma70_r4"/>
</dbReference>
<evidence type="ECO:0000259" key="7">
    <source>
        <dbReference type="Pfam" id="PF04545"/>
    </source>
</evidence>
<reference evidence="8 9" key="1">
    <citation type="submission" date="2024-01" db="EMBL/GenBank/DDBJ databases">
        <title>Novel species of the genus Luteimonas isolated from rivers.</title>
        <authorList>
            <person name="Lu H."/>
        </authorList>
    </citation>
    <scope>NUCLEOTIDE SEQUENCE [LARGE SCALE GENOMIC DNA]</scope>
    <source>
        <strain evidence="8 9">FXH3W</strain>
    </source>
</reference>
<dbReference type="Pfam" id="PF04542">
    <property type="entry name" value="Sigma70_r2"/>
    <property type="match status" value="1"/>
</dbReference>
<accession>A0ABU7UZG9</accession>
<dbReference type="RefSeq" id="WP_331703894.1">
    <property type="nucleotide sequence ID" value="NZ_JAZHBN010000001.1"/>
</dbReference>
<dbReference type="EMBL" id="JAZHBO010000002">
    <property type="protein sequence ID" value="MEF2155921.1"/>
    <property type="molecule type" value="Genomic_DNA"/>
</dbReference>
<evidence type="ECO:0000256" key="2">
    <source>
        <dbReference type="ARBA" id="ARBA00023015"/>
    </source>
</evidence>
<dbReference type="Gene3D" id="1.10.10.10">
    <property type="entry name" value="Winged helix-like DNA-binding domain superfamily/Winged helix DNA-binding domain"/>
    <property type="match status" value="1"/>
</dbReference>
<dbReference type="Pfam" id="PF04545">
    <property type="entry name" value="Sigma70_r4"/>
    <property type="match status" value="1"/>
</dbReference>
<evidence type="ECO:0000313" key="9">
    <source>
        <dbReference type="Proteomes" id="UP001356170"/>
    </source>
</evidence>
<evidence type="ECO:0000256" key="4">
    <source>
        <dbReference type="ARBA" id="ARBA00023125"/>
    </source>
</evidence>
<evidence type="ECO:0000313" key="8">
    <source>
        <dbReference type="EMBL" id="MEF2155921.1"/>
    </source>
</evidence>
<name>A0ABU7UZG9_9GAMM</name>
<dbReference type="SUPFAM" id="SSF88659">
    <property type="entry name" value="Sigma3 and sigma4 domains of RNA polymerase sigma factors"/>
    <property type="match status" value="1"/>
</dbReference>
<dbReference type="InterPro" id="IPR013325">
    <property type="entry name" value="RNA_pol_sigma_r2"/>
</dbReference>
<dbReference type="PANTHER" id="PTHR43133">
    <property type="entry name" value="RNA POLYMERASE ECF-TYPE SIGMA FACTO"/>
    <property type="match status" value="1"/>
</dbReference>
<evidence type="ECO:0000256" key="5">
    <source>
        <dbReference type="ARBA" id="ARBA00023163"/>
    </source>
</evidence>
<dbReference type="InterPro" id="IPR014284">
    <property type="entry name" value="RNA_pol_sigma-70_dom"/>
</dbReference>
<comment type="caution">
    <text evidence="8">The sequence shown here is derived from an EMBL/GenBank/DDBJ whole genome shotgun (WGS) entry which is preliminary data.</text>
</comment>
<dbReference type="SUPFAM" id="SSF88946">
    <property type="entry name" value="Sigma2 domain of RNA polymerase sigma factors"/>
    <property type="match status" value="1"/>
</dbReference>
<dbReference type="InterPro" id="IPR007627">
    <property type="entry name" value="RNA_pol_sigma70_r2"/>
</dbReference>
<feature type="domain" description="RNA polymerase sigma-70 region 4" evidence="7">
    <location>
        <begin position="132"/>
        <end position="181"/>
    </location>
</feature>
<comment type="similarity">
    <text evidence="1">Belongs to the sigma-70 factor family. ECF subfamily.</text>
</comment>
<dbReference type="InterPro" id="IPR013324">
    <property type="entry name" value="RNA_pol_sigma_r3/r4-like"/>
</dbReference>
<dbReference type="InterPro" id="IPR036388">
    <property type="entry name" value="WH-like_DNA-bd_sf"/>
</dbReference>